<dbReference type="GO" id="GO:0005886">
    <property type="term" value="C:plasma membrane"/>
    <property type="evidence" value="ECO:0007669"/>
    <property type="project" value="TreeGrafter"/>
</dbReference>
<dbReference type="PANTHER" id="PTHR21324:SF13">
    <property type="entry name" value="SI:DKEY-228D14.5"/>
    <property type="match status" value="1"/>
</dbReference>
<reference evidence="8" key="3">
    <citation type="submission" date="2025-09" db="UniProtKB">
        <authorList>
            <consortium name="Ensembl"/>
        </authorList>
    </citation>
    <scope>IDENTIFICATION</scope>
</reference>
<feature type="transmembrane region" description="Helical" evidence="6">
    <location>
        <begin position="73"/>
        <end position="93"/>
    </location>
</feature>
<gene>
    <name evidence="8" type="primary">si:dkey-228d14.5</name>
</gene>
<dbReference type="AlphaFoldDB" id="A0AAY4ERT1"/>
<evidence type="ECO:0000256" key="4">
    <source>
        <dbReference type="ARBA" id="ARBA00022989"/>
    </source>
</evidence>
<sequence length="249" mass="27569">MVFWIILPITLSAVSLIGSWTVYGLALQHNHVCSLSNWEYRNSCQANESGTCCTIRNVPTISSSGSCAPENSLFSATINAGSFLFLVFCIFHHAHILDRNSVHGFLSKAALAFGCVASFGAFIAGNCNPVEVALLHYLGAAVSFVCICFYCTLLTALTSKCILSGLENFLYPARIVSTCIQVTVTVIYCIFFAQTDSYYKHMSAVFEWMLSVNLELFELSFFAEFYYFSSSMLSTLLSRRDEEKPLILS</sequence>
<evidence type="ECO:0000256" key="2">
    <source>
        <dbReference type="ARBA" id="ARBA00006565"/>
    </source>
</evidence>
<dbReference type="Pfam" id="PF10277">
    <property type="entry name" value="Frag1"/>
    <property type="match status" value="1"/>
</dbReference>
<dbReference type="InterPro" id="IPR019402">
    <property type="entry name" value="CWH43_N"/>
</dbReference>
<reference evidence="8 9" key="1">
    <citation type="submission" date="2020-06" db="EMBL/GenBank/DDBJ databases">
        <authorList>
            <consortium name="Wellcome Sanger Institute Data Sharing"/>
        </authorList>
    </citation>
    <scope>NUCLEOTIDE SEQUENCE [LARGE SCALE GENOMIC DNA]</scope>
</reference>
<comment type="similarity">
    <text evidence="2">Belongs to the DRAM/TMEM150 family.</text>
</comment>
<dbReference type="GO" id="GO:0072659">
    <property type="term" value="P:protein localization to plasma membrane"/>
    <property type="evidence" value="ECO:0007669"/>
    <property type="project" value="TreeGrafter"/>
</dbReference>
<evidence type="ECO:0000259" key="7">
    <source>
        <dbReference type="Pfam" id="PF10277"/>
    </source>
</evidence>
<keyword evidence="3 6" id="KW-0812">Transmembrane</keyword>
<dbReference type="Proteomes" id="UP000694580">
    <property type="component" value="Chromosome 8"/>
</dbReference>
<dbReference type="GO" id="GO:0012505">
    <property type="term" value="C:endomembrane system"/>
    <property type="evidence" value="ECO:0007669"/>
    <property type="project" value="UniProtKB-SubCell"/>
</dbReference>
<evidence type="ECO:0000256" key="1">
    <source>
        <dbReference type="ARBA" id="ARBA00004127"/>
    </source>
</evidence>
<keyword evidence="5 6" id="KW-0472">Membrane</keyword>
<accession>A0AAY4ERT1</accession>
<feature type="transmembrane region" description="Helical" evidence="6">
    <location>
        <begin position="169"/>
        <end position="193"/>
    </location>
</feature>
<reference evidence="8" key="2">
    <citation type="submission" date="2025-08" db="UniProtKB">
        <authorList>
            <consortium name="Ensembl"/>
        </authorList>
    </citation>
    <scope>IDENTIFICATION</scope>
</reference>
<evidence type="ECO:0000256" key="6">
    <source>
        <dbReference type="SAM" id="Phobius"/>
    </source>
</evidence>
<feature type="domain" description="CWH43-like N-terminal" evidence="7">
    <location>
        <begin position="4"/>
        <end position="227"/>
    </location>
</feature>
<evidence type="ECO:0000256" key="3">
    <source>
        <dbReference type="ARBA" id="ARBA00022692"/>
    </source>
</evidence>
<dbReference type="GeneTree" id="ENSGT01030000234578"/>
<dbReference type="Ensembl" id="ENSDCDT00010071130.1">
    <property type="protein sequence ID" value="ENSDCDP00010060382.1"/>
    <property type="gene ID" value="ENSDCDG00010033567.1"/>
</dbReference>
<name>A0AAY4ERT1_9TELE</name>
<comment type="subcellular location">
    <subcellularLocation>
        <location evidence="1">Endomembrane system</location>
        <topology evidence="1">Multi-pass membrane protein</topology>
    </subcellularLocation>
</comment>
<evidence type="ECO:0000256" key="5">
    <source>
        <dbReference type="ARBA" id="ARBA00023136"/>
    </source>
</evidence>
<organism evidence="8 9">
    <name type="scientific">Denticeps clupeoides</name>
    <name type="common">denticle herring</name>
    <dbReference type="NCBI Taxonomy" id="299321"/>
    <lineage>
        <taxon>Eukaryota</taxon>
        <taxon>Metazoa</taxon>
        <taxon>Chordata</taxon>
        <taxon>Craniata</taxon>
        <taxon>Vertebrata</taxon>
        <taxon>Euteleostomi</taxon>
        <taxon>Actinopterygii</taxon>
        <taxon>Neopterygii</taxon>
        <taxon>Teleostei</taxon>
        <taxon>Clupei</taxon>
        <taxon>Clupeiformes</taxon>
        <taxon>Denticipitoidei</taxon>
        <taxon>Denticipitidae</taxon>
        <taxon>Denticeps</taxon>
    </lineage>
</organism>
<feature type="transmembrane region" description="Helical" evidence="6">
    <location>
        <begin position="105"/>
        <end position="125"/>
    </location>
</feature>
<keyword evidence="4 6" id="KW-1133">Transmembrane helix</keyword>
<keyword evidence="9" id="KW-1185">Reference proteome</keyword>
<feature type="transmembrane region" description="Helical" evidence="6">
    <location>
        <begin position="137"/>
        <end position="157"/>
    </location>
</feature>
<dbReference type="InterPro" id="IPR050911">
    <property type="entry name" value="DRAM/TMEM150_Autophagy_Mod"/>
</dbReference>
<evidence type="ECO:0000313" key="9">
    <source>
        <dbReference type="Proteomes" id="UP000694580"/>
    </source>
</evidence>
<protein>
    <recommendedName>
        <fullName evidence="7">CWH43-like N-terminal domain-containing protein</fullName>
    </recommendedName>
</protein>
<evidence type="ECO:0000313" key="8">
    <source>
        <dbReference type="Ensembl" id="ENSDCDP00010060382.1"/>
    </source>
</evidence>
<dbReference type="PANTHER" id="PTHR21324">
    <property type="entry name" value="FASTING-INDUCIBLE INTEGRAL MEMBRANE PROTEIN TM6P1-RELATED"/>
    <property type="match status" value="1"/>
</dbReference>
<proteinExistence type="inferred from homology"/>